<evidence type="ECO:0000259" key="5">
    <source>
        <dbReference type="PROSITE" id="PS50902"/>
    </source>
</evidence>
<dbReference type="PANTHER" id="PTHR19384:SF128">
    <property type="entry name" value="NADPH OXIDOREDUCTASE A"/>
    <property type="match status" value="1"/>
</dbReference>
<dbReference type="Proteomes" id="UP000242642">
    <property type="component" value="Unassembled WGS sequence"/>
</dbReference>
<dbReference type="EMBL" id="FOHV01000002">
    <property type="protein sequence ID" value="SES72261.1"/>
    <property type="molecule type" value="Genomic_DNA"/>
</dbReference>
<dbReference type="RefSeq" id="WP_093317174.1">
    <property type="nucleotide sequence ID" value="NZ_FOHV01000002.1"/>
</dbReference>
<dbReference type="InterPro" id="IPR001094">
    <property type="entry name" value="Flavdoxin-like"/>
</dbReference>
<reference evidence="7" key="1">
    <citation type="submission" date="2016-10" db="EMBL/GenBank/DDBJ databases">
        <authorList>
            <person name="Varghese N."/>
            <person name="Submissions S."/>
        </authorList>
    </citation>
    <scope>NUCLEOTIDE SEQUENCE [LARGE SCALE GENOMIC DNA]</scope>
    <source>
        <strain evidence="7">DSM 18579</strain>
    </source>
</reference>
<dbReference type="Pfam" id="PF00258">
    <property type="entry name" value="Flavodoxin_1"/>
    <property type="match status" value="1"/>
</dbReference>
<dbReference type="GO" id="GO:0016491">
    <property type="term" value="F:oxidoreductase activity"/>
    <property type="evidence" value="ECO:0007669"/>
    <property type="project" value="TreeGrafter"/>
</dbReference>
<dbReference type="GO" id="GO:0050660">
    <property type="term" value="F:flavin adenine dinucleotide binding"/>
    <property type="evidence" value="ECO:0007669"/>
    <property type="project" value="TreeGrafter"/>
</dbReference>
<dbReference type="OrthoDB" id="359268at2"/>
<protein>
    <submittedName>
        <fullName evidence="6">MioC protein</fullName>
    </submittedName>
</protein>
<dbReference type="GO" id="GO:0010181">
    <property type="term" value="F:FMN binding"/>
    <property type="evidence" value="ECO:0007669"/>
    <property type="project" value="InterPro"/>
</dbReference>
<accession>A0A1H9YSW7</accession>
<gene>
    <name evidence="6" type="ORF">SAMN02583745_00338</name>
</gene>
<dbReference type="PRINTS" id="PR00369">
    <property type="entry name" value="FLAVODOXIN"/>
</dbReference>
<feature type="domain" description="Flavodoxin-like" evidence="5">
    <location>
        <begin position="5"/>
        <end position="144"/>
    </location>
</feature>
<keyword evidence="3" id="KW-0288">FMN</keyword>
<dbReference type="Gene3D" id="3.40.50.360">
    <property type="match status" value="1"/>
</dbReference>
<comment type="cofactor">
    <cofactor evidence="1">
        <name>FMN</name>
        <dbReference type="ChEBI" id="CHEBI:58210"/>
    </cofactor>
</comment>
<name>A0A1H9YSW7_9GAMM</name>
<evidence type="ECO:0000256" key="4">
    <source>
        <dbReference type="ARBA" id="ARBA00022982"/>
    </source>
</evidence>
<proteinExistence type="predicted"/>
<dbReference type="NCBIfam" id="NF006531">
    <property type="entry name" value="PRK09004.1"/>
    <property type="match status" value="1"/>
</dbReference>
<sequence>MSEKITLITGSSLGNAEYVAEHLEPLLGVLGLNPEIKHGPKLDETPLFGLWLVICSTHGAGDLPDNLQPWLNELEAREPDLSQVKFGAIGLGSSEYDLFCGAIKTIETVLTQLGATKVGSRLEIDATTDSLPEEVAEAWLDTWVSNLQNEN</sequence>
<dbReference type="AlphaFoldDB" id="A0A1H9YSW7"/>
<dbReference type="STRING" id="1123402.SAMN02583745_00338"/>
<evidence type="ECO:0000256" key="3">
    <source>
        <dbReference type="ARBA" id="ARBA00022643"/>
    </source>
</evidence>
<dbReference type="InterPro" id="IPR029039">
    <property type="entry name" value="Flavoprotein-like_sf"/>
</dbReference>
<organism evidence="6 7">
    <name type="scientific">Thorsellia anophelis DSM 18579</name>
    <dbReference type="NCBI Taxonomy" id="1123402"/>
    <lineage>
        <taxon>Bacteria</taxon>
        <taxon>Pseudomonadati</taxon>
        <taxon>Pseudomonadota</taxon>
        <taxon>Gammaproteobacteria</taxon>
        <taxon>Enterobacterales</taxon>
        <taxon>Thorselliaceae</taxon>
        <taxon>Thorsellia</taxon>
    </lineage>
</organism>
<keyword evidence="7" id="KW-1185">Reference proteome</keyword>
<dbReference type="GO" id="GO:0005829">
    <property type="term" value="C:cytosol"/>
    <property type="evidence" value="ECO:0007669"/>
    <property type="project" value="TreeGrafter"/>
</dbReference>
<evidence type="ECO:0000256" key="1">
    <source>
        <dbReference type="ARBA" id="ARBA00001917"/>
    </source>
</evidence>
<keyword evidence="2" id="KW-0285">Flavoprotein</keyword>
<keyword evidence="4" id="KW-0813">Transport</keyword>
<dbReference type="SUPFAM" id="SSF52218">
    <property type="entry name" value="Flavoproteins"/>
    <property type="match status" value="1"/>
</dbReference>
<evidence type="ECO:0000313" key="7">
    <source>
        <dbReference type="Proteomes" id="UP000242642"/>
    </source>
</evidence>
<evidence type="ECO:0000313" key="6">
    <source>
        <dbReference type="EMBL" id="SES72261.1"/>
    </source>
</evidence>
<keyword evidence="4" id="KW-0249">Electron transport</keyword>
<dbReference type="InterPro" id="IPR008254">
    <property type="entry name" value="Flavodoxin/NO_synth"/>
</dbReference>
<dbReference type="PROSITE" id="PS50902">
    <property type="entry name" value="FLAVODOXIN_LIKE"/>
    <property type="match status" value="1"/>
</dbReference>
<evidence type="ECO:0000256" key="2">
    <source>
        <dbReference type="ARBA" id="ARBA00022630"/>
    </source>
</evidence>
<dbReference type="PANTHER" id="PTHR19384">
    <property type="entry name" value="NITRIC OXIDE SYNTHASE-RELATED"/>
    <property type="match status" value="1"/>
</dbReference>